<keyword evidence="1" id="KW-0732">Signal</keyword>
<evidence type="ECO:0000313" key="2">
    <source>
        <dbReference type="EMBL" id="MEE2566270.1"/>
    </source>
</evidence>
<dbReference type="RefSeq" id="WP_330195810.1">
    <property type="nucleotide sequence ID" value="NZ_JAZDRO010000002.1"/>
</dbReference>
<feature type="signal peptide" evidence="1">
    <location>
        <begin position="1"/>
        <end position="21"/>
    </location>
</feature>
<name>A0ABU7LXL3_9PROT</name>
<reference evidence="2 3" key="1">
    <citation type="submission" date="2024-01" db="EMBL/GenBank/DDBJ databases">
        <title>Hyphobacterium bacterium isolated from marine sediment.</title>
        <authorList>
            <person name="Zhao S."/>
        </authorList>
    </citation>
    <scope>NUCLEOTIDE SEQUENCE [LARGE SCALE GENOMIC DNA]</scope>
    <source>
        <strain evidence="2 3">Y60-23</strain>
    </source>
</reference>
<dbReference type="EMBL" id="JAZDRO010000002">
    <property type="protein sequence ID" value="MEE2566270.1"/>
    <property type="molecule type" value="Genomic_DNA"/>
</dbReference>
<dbReference type="Proteomes" id="UP001310692">
    <property type="component" value="Unassembled WGS sequence"/>
</dbReference>
<comment type="caution">
    <text evidence="2">The sequence shown here is derived from an EMBL/GenBank/DDBJ whole genome shotgun (WGS) entry which is preliminary data.</text>
</comment>
<accession>A0ABU7LXL3</accession>
<evidence type="ECO:0000256" key="1">
    <source>
        <dbReference type="SAM" id="SignalP"/>
    </source>
</evidence>
<dbReference type="InterPro" id="IPR021457">
    <property type="entry name" value="DUF3108"/>
</dbReference>
<evidence type="ECO:0000313" key="3">
    <source>
        <dbReference type="Proteomes" id="UP001310692"/>
    </source>
</evidence>
<protein>
    <submittedName>
        <fullName evidence="2">DUF3108 domain-containing protein</fullName>
    </submittedName>
</protein>
<feature type="chain" id="PRO_5046669475" evidence="1">
    <location>
        <begin position="22"/>
        <end position="271"/>
    </location>
</feature>
<gene>
    <name evidence="2" type="ORF">V0U35_06210</name>
</gene>
<sequence length="271" mass="28557">MLNKFAGIPALACAAALSVSAAADDAAAPAPVSGATQFSAVYSGSVLIFQVADITVSGQVSADTYSANARFRAAGLAALFTDADIEAEVSGYNRDGGLQPWRYRHLNHASSKNRVIRIDFPDGVAEPDIDPPFGSMGEPPASHAQRTGAIDPLTGMFSLAMSFPSQNGEPCQGSIPVFDGKARYDLRLESHGTDRVRNRAFRGDAIVCHAYYEPIAGYDPEDQPSESDIADPVVLWLAPFADGTVYFPVRIRANAGFGGVTVEARSVTIGG</sequence>
<dbReference type="Pfam" id="PF11306">
    <property type="entry name" value="DUF3108"/>
    <property type="match status" value="1"/>
</dbReference>
<keyword evidence="3" id="KW-1185">Reference proteome</keyword>
<organism evidence="2 3">
    <name type="scientific">Hyphobacterium marinum</name>
    <dbReference type="NCBI Taxonomy" id="3116574"/>
    <lineage>
        <taxon>Bacteria</taxon>
        <taxon>Pseudomonadati</taxon>
        <taxon>Pseudomonadota</taxon>
        <taxon>Alphaproteobacteria</taxon>
        <taxon>Maricaulales</taxon>
        <taxon>Maricaulaceae</taxon>
        <taxon>Hyphobacterium</taxon>
    </lineage>
</organism>
<proteinExistence type="predicted"/>